<keyword evidence="3" id="KW-0963">Cytoplasm</keyword>
<dbReference type="EMBL" id="JBBJBU010000001">
    <property type="protein sequence ID" value="KAK7208367.1"/>
    <property type="molecule type" value="Genomic_DNA"/>
</dbReference>
<evidence type="ECO:0000256" key="6">
    <source>
        <dbReference type="SAM" id="MobiDB-lite"/>
    </source>
</evidence>
<evidence type="ECO:0000256" key="1">
    <source>
        <dbReference type="ARBA" id="ARBA00004123"/>
    </source>
</evidence>
<dbReference type="PANTHER" id="PTHR44313:SF1">
    <property type="entry name" value="DNAJ HOMOLOG SUBFAMILY C MEMBER 17"/>
    <property type="match status" value="1"/>
</dbReference>
<keyword evidence="4" id="KW-0143">Chaperone</keyword>
<accession>A0ABR1FF45</accession>
<dbReference type="Proteomes" id="UP001498771">
    <property type="component" value="Unassembled WGS sequence"/>
</dbReference>
<feature type="compositionally biased region" description="Low complexity" evidence="6">
    <location>
        <begin position="130"/>
        <end position="146"/>
    </location>
</feature>
<gene>
    <name evidence="8" type="ORF">BZA70DRAFT_47765</name>
</gene>
<evidence type="ECO:0000256" key="5">
    <source>
        <dbReference type="ARBA" id="ARBA00023242"/>
    </source>
</evidence>
<sequence length="189" mass="21656">MSFSAAEREEIAKKYDFYHLLGLEDTADESEVRRAYRKSALKYHPDKNKSANAVEVFHALSIANEVLLSSTLRQEYDNKRNAKKRDQERQAAFDSRRRKGKEDLERREAEASSARSGARGGRPATSDWTSAPSSSASSSQQQQQQRPRSKRPAGWTGQKEAELQAKIARLQEQSRMLREQRDAKLRMRV</sequence>
<dbReference type="PROSITE" id="PS50076">
    <property type="entry name" value="DNAJ_2"/>
    <property type="match status" value="1"/>
</dbReference>
<evidence type="ECO:0000256" key="2">
    <source>
        <dbReference type="ARBA" id="ARBA00004496"/>
    </source>
</evidence>
<dbReference type="CDD" id="cd06257">
    <property type="entry name" value="DnaJ"/>
    <property type="match status" value="1"/>
</dbReference>
<dbReference type="Gene3D" id="1.10.287.110">
    <property type="entry name" value="DnaJ domain"/>
    <property type="match status" value="1"/>
</dbReference>
<dbReference type="InterPro" id="IPR036869">
    <property type="entry name" value="J_dom_sf"/>
</dbReference>
<dbReference type="RefSeq" id="XP_064771400.1">
    <property type="nucleotide sequence ID" value="XM_064915142.1"/>
</dbReference>
<dbReference type="PRINTS" id="PR00625">
    <property type="entry name" value="JDOMAIN"/>
</dbReference>
<comment type="caution">
    <text evidence="8">The sequence shown here is derived from an EMBL/GenBank/DDBJ whole genome shotgun (WGS) entry which is preliminary data.</text>
</comment>
<protein>
    <submittedName>
        <fullName evidence="8">DnaJ domain-containing protein</fullName>
    </submittedName>
</protein>
<feature type="domain" description="J" evidence="7">
    <location>
        <begin position="16"/>
        <end position="80"/>
    </location>
</feature>
<dbReference type="InterPro" id="IPR001623">
    <property type="entry name" value="DnaJ_domain"/>
</dbReference>
<evidence type="ECO:0000313" key="9">
    <source>
        <dbReference type="Proteomes" id="UP001498771"/>
    </source>
</evidence>
<keyword evidence="9" id="KW-1185">Reference proteome</keyword>
<reference evidence="8 9" key="1">
    <citation type="submission" date="2024-03" db="EMBL/GenBank/DDBJ databases">
        <title>Genome-scale model development and genomic sequencing of the oleaginous clade Lipomyces.</title>
        <authorList>
            <consortium name="Lawrence Berkeley National Laboratory"/>
            <person name="Czajka J.J."/>
            <person name="Han Y."/>
            <person name="Kim J."/>
            <person name="Mondo S.J."/>
            <person name="Hofstad B.A."/>
            <person name="Robles A."/>
            <person name="Haridas S."/>
            <person name="Riley R."/>
            <person name="LaButti K."/>
            <person name="Pangilinan J."/>
            <person name="Andreopoulos W."/>
            <person name="Lipzen A."/>
            <person name="Yan J."/>
            <person name="Wang M."/>
            <person name="Ng V."/>
            <person name="Grigoriev I.V."/>
            <person name="Spatafora J.W."/>
            <person name="Magnuson J.K."/>
            <person name="Baker S.E."/>
            <person name="Pomraning K.R."/>
        </authorList>
    </citation>
    <scope>NUCLEOTIDE SEQUENCE [LARGE SCALE GENOMIC DNA]</scope>
    <source>
        <strain evidence="8 9">Phaff 52-87</strain>
    </source>
</reference>
<feature type="compositionally biased region" description="Basic and acidic residues" evidence="6">
    <location>
        <begin position="78"/>
        <end position="110"/>
    </location>
</feature>
<dbReference type="SUPFAM" id="SSF46565">
    <property type="entry name" value="Chaperone J-domain"/>
    <property type="match status" value="1"/>
</dbReference>
<organism evidence="8 9">
    <name type="scientific">Myxozyma melibiosi</name>
    <dbReference type="NCBI Taxonomy" id="54550"/>
    <lineage>
        <taxon>Eukaryota</taxon>
        <taxon>Fungi</taxon>
        <taxon>Dikarya</taxon>
        <taxon>Ascomycota</taxon>
        <taxon>Saccharomycotina</taxon>
        <taxon>Lipomycetes</taxon>
        <taxon>Lipomycetales</taxon>
        <taxon>Lipomycetaceae</taxon>
        <taxon>Myxozyma</taxon>
    </lineage>
</organism>
<dbReference type="GeneID" id="90040654"/>
<dbReference type="PANTHER" id="PTHR44313">
    <property type="entry name" value="DNAJ HOMOLOG SUBFAMILY C MEMBER 17"/>
    <property type="match status" value="1"/>
</dbReference>
<comment type="subcellular location">
    <subcellularLocation>
        <location evidence="2">Cytoplasm</location>
    </subcellularLocation>
    <subcellularLocation>
        <location evidence="1">Nucleus</location>
    </subcellularLocation>
</comment>
<feature type="region of interest" description="Disordered" evidence="6">
    <location>
        <begin position="78"/>
        <end position="161"/>
    </location>
</feature>
<dbReference type="SMART" id="SM00271">
    <property type="entry name" value="DnaJ"/>
    <property type="match status" value="1"/>
</dbReference>
<keyword evidence="5" id="KW-0539">Nucleus</keyword>
<evidence type="ECO:0000313" key="8">
    <source>
        <dbReference type="EMBL" id="KAK7208367.1"/>
    </source>
</evidence>
<dbReference type="Pfam" id="PF00226">
    <property type="entry name" value="DnaJ"/>
    <property type="match status" value="1"/>
</dbReference>
<dbReference type="InterPro" id="IPR052094">
    <property type="entry name" value="Pre-mRNA-splicing_ERAD"/>
</dbReference>
<evidence type="ECO:0000259" key="7">
    <source>
        <dbReference type="PROSITE" id="PS50076"/>
    </source>
</evidence>
<proteinExistence type="predicted"/>
<evidence type="ECO:0000256" key="4">
    <source>
        <dbReference type="ARBA" id="ARBA00023186"/>
    </source>
</evidence>
<name>A0ABR1FF45_9ASCO</name>
<evidence type="ECO:0000256" key="3">
    <source>
        <dbReference type="ARBA" id="ARBA00022490"/>
    </source>
</evidence>